<dbReference type="Pfam" id="PF13499">
    <property type="entry name" value="EF-hand_7"/>
    <property type="match status" value="2"/>
</dbReference>
<evidence type="ECO:0000256" key="2">
    <source>
        <dbReference type="ARBA" id="ARBA00022737"/>
    </source>
</evidence>
<keyword evidence="1" id="KW-0479">Metal-binding</keyword>
<dbReference type="SMART" id="SM00054">
    <property type="entry name" value="EFh"/>
    <property type="match status" value="4"/>
</dbReference>
<gene>
    <name evidence="5" type="ORF">SINC0208_LOCUS10629</name>
</gene>
<evidence type="ECO:0000259" key="4">
    <source>
        <dbReference type="PROSITE" id="PS50222"/>
    </source>
</evidence>
<evidence type="ECO:0000313" key="5">
    <source>
        <dbReference type="EMBL" id="CAE0329997.1"/>
    </source>
</evidence>
<dbReference type="PROSITE" id="PS00018">
    <property type="entry name" value="EF_HAND_1"/>
    <property type="match status" value="2"/>
</dbReference>
<evidence type="ECO:0000256" key="3">
    <source>
        <dbReference type="ARBA" id="ARBA00022837"/>
    </source>
</evidence>
<protein>
    <recommendedName>
        <fullName evidence="4">EF-hand domain-containing protein</fullName>
    </recommendedName>
</protein>
<dbReference type="PANTHER" id="PTHR23048:SF48">
    <property type="entry name" value="CENTRIN 3"/>
    <property type="match status" value="1"/>
</dbReference>
<accession>A0A7S3IQE8</accession>
<keyword evidence="3" id="KW-0106">Calcium</keyword>
<feature type="domain" description="EF-hand" evidence="4">
    <location>
        <begin position="125"/>
        <end position="160"/>
    </location>
</feature>
<proteinExistence type="predicted"/>
<dbReference type="AlphaFoldDB" id="A0A7S3IQE8"/>
<dbReference type="InterPro" id="IPR018247">
    <property type="entry name" value="EF_Hand_1_Ca_BS"/>
</dbReference>
<feature type="domain" description="EF-hand" evidence="4">
    <location>
        <begin position="52"/>
        <end position="87"/>
    </location>
</feature>
<evidence type="ECO:0000256" key="1">
    <source>
        <dbReference type="ARBA" id="ARBA00022723"/>
    </source>
</evidence>
<dbReference type="GO" id="GO:0005509">
    <property type="term" value="F:calcium ion binding"/>
    <property type="evidence" value="ECO:0007669"/>
    <property type="project" value="InterPro"/>
</dbReference>
<dbReference type="InterPro" id="IPR011992">
    <property type="entry name" value="EF-hand-dom_pair"/>
</dbReference>
<dbReference type="SUPFAM" id="SSF47473">
    <property type="entry name" value="EF-hand"/>
    <property type="match status" value="1"/>
</dbReference>
<dbReference type="PANTHER" id="PTHR23048">
    <property type="entry name" value="MYOSIN LIGHT CHAIN 1, 3"/>
    <property type="match status" value="1"/>
</dbReference>
<organism evidence="5">
    <name type="scientific">Strombidium inclinatum</name>
    <dbReference type="NCBI Taxonomy" id="197538"/>
    <lineage>
        <taxon>Eukaryota</taxon>
        <taxon>Sar</taxon>
        <taxon>Alveolata</taxon>
        <taxon>Ciliophora</taxon>
        <taxon>Intramacronucleata</taxon>
        <taxon>Spirotrichea</taxon>
        <taxon>Oligotrichia</taxon>
        <taxon>Strombidiidae</taxon>
        <taxon>Strombidium</taxon>
    </lineage>
</organism>
<sequence>MKLGIKKRARQELSDEQKQEIKEAFELFDTDKTGTIDYHELKVCMRALGFDVKKQEVLNLMREYDREGNGQIEYPDFLEIMTTKISERDPIEEISKAFKLFDEDNTGRVSLRNLRRIAREMQENLSDDELQAMIDEFDKDGDGEINEAEFLSIMKQTSIY</sequence>
<dbReference type="EMBL" id="HBIH01026294">
    <property type="protein sequence ID" value="CAE0329997.1"/>
    <property type="molecule type" value="Transcribed_RNA"/>
</dbReference>
<name>A0A7S3IQE8_9SPIT</name>
<dbReference type="FunFam" id="1.10.238.10:FF:000077">
    <property type="entry name" value="Centrin 1"/>
    <property type="match status" value="1"/>
</dbReference>
<feature type="domain" description="EF-hand" evidence="4">
    <location>
        <begin position="16"/>
        <end position="51"/>
    </location>
</feature>
<reference evidence="5" key="1">
    <citation type="submission" date="2021-01" db="EMBL/GenBank/DDBJ databases">
        <authorList>
            <person name="Corre E."/>
            <person name="Pelletier E."/>
            <person name="Niang G."/>
            <person name="Scheremetjew M."/>
            <person name="Finn R."/>
            <person name="Kale V."/>
            <person name="Holt S."/>
            <person name="Cochrane G."/>
            <person name="Meng A."/>
            <person name="Brown T."/>
            <person name="Cohen L."/>
        </authorList>
    </citation>
    <scope>NUCLEOTIDE SEQUENCE</scope>
    <source>
        <strain evidence="5">S3</strain>
    </source>
</reference>
<dbReference type="InterPro" id="IPR050230">
    <property type="entry name" value="CALM/Myosin/TropC-like"/>
</dbReference>
<dbReference type="Gene3D" id="1.10.238.10">
    <property type="entry name" value="EF-hand"/>
    <property type="match status" value="2"/>
</dbReference>
<keyword evidence="2" id="KW-0677">Repeat</keyword>
<dbReference type="PROSITE" id="PS50222">
    <property type="entry name" value="EF_HAND_2"/>
    <property type="match status" value="4"/>
</dbReference>
<feature type="domain" description="EF-hand" evidence="4">
    <location>
        <begin position="89"/>
        <end position="124"/>
    </location>
</feature>
<dbReference type="CDD" id="cd00051">
    <property type="entry name" value="EFh"/>
    <property type="match status" value="2"/>
</dbReference>
<dbReference type="InterPro" id="IPR002048">
    <property type="entry name" value="EF_hand_dom"/>
</dbReference>
<dbReference type="GO" id="GO:0016460">
    <property type="term" value="C:myosin II complex"/>
    <property type="evidence" value="ECO:0007669"/>
    <property type="project" value="TreeGrafter"/>
</dbReference>